<reference evidence="9 10" key="1">
    <citation type="submission" date="2023-02" db="EMBL/GenBank/DDBJ databases">
        <title>LHISI_Scaffold_Assembly.</title>
        <authorList>
            <person name="Stuart O.P."/>
            <person name="Cleave R."/>
            <person name="Magrath M.J.L."/>
            <person name="Mikheyev A.S."/>
        </authorList>
    </citation>
    <scope>NUCLEOTIDE SEQUENCE [LARGE SCALE GENOMIC DNA]</scope>
    <source>
        <strain evidence="9">Daus_M_001</strain>
        <tissue evidence="9">Leg muscle</tissue>
    </source>
</reference>
<gene>
    <name evidence="9" type="ORF">PR048_009946</name>
</gene>
<dbReference type="InterPro" id="IPR029063">
    <property type="entry name" value="SAM-dependent_MTases_sf"/>
</dbReference>
<comment type="function">
    <text evidence="2">Methylates the carboxyl group of the C-terminal leucine residue of protein phosphatase 2A catalytic subunits to form alpha-leucine ester residues.</text>
</comment>
<sequence>MALCEDLPLVLGGAAANCTSTDIHTASYHLVGVDLQNLDRLREKLDMSGVQDYLPTLLLAECVLVYMREEEVHRLLSYFANKFHTALFINYEQVAFYRPLPIFSHFLN</sequence>
<comment type="caution">
    <text evidence="9">The sequence shown here is derived from an EMBL/GenBank/DDBJ whole genome shotgun (WGS) entry which is preliminary data.</text>
</comment>
<proteinExistence type="inferred from homology"/>
<evidence type="ECO:0000256" key="3">
    <source>
        <dbReference type="ARBA" id="ARBA00010703"/>
    </source>
</evidence>
<dbReference type="EC" id="2.1.1.233" evidence="4"/>
<dbReference type="Proteomes" id="UP001159363">
    <property type="component" value="Chromosome 3"/>
</dbReference>
<evidence type="ECO:0000256" key="5">
    <source>
        <dbReference type="ARBA" id="ARBA00022603"/>
    </source>
</evidence>
<name>A0ABQ9I1R6_9NEOP</name>
<dbReference type="PANTHER" id="PTHR13600:SF33">
    <property type="entry name" value="LEUCINE CARBOXYL METHYLTRANSFERASE 1"/>
    <property type="match status" value="1"/>
</dbReference>
<dbReference type="Pfam" id="PF04072">
    <property type="entry name" value="LCM"/>
    <property type="match status" value="1"/>
</dbReference>
<comment type="catalytic activity">
    <reaction evidence="1">
        <text>[phosphatase 2A protein]-C-terminal L-leucine + S-adenosyl-L-methionine = [phosphatase 2A protein]-C-terminal L-leucine methyl ester + S-adenosyl-L-homocysteine</text>
        <dbReference type="Rhea" id="RHEA:48544"/>
        <dbReference type="Rhea" id="RHEA-COMP:12134"/>
        <dbReference type="Rhea" id="RHEA-COMP:12135"/>
        <dbReference type="ChEBI" id="CHEBI:57856"/>
        <dbReference type="ChEBI" id="CHEBI:59789"/>
        <dbReference type="ChEBI" id="CHEBI:90516"/>
        <dbReference type="ChEBI" id="CHEBI:90517"/>
        <dbReference type="EC" id="2.1.1.233"/>
    </reaction>
</comment>
<dbReference type="InterPro" id="IPR016651">
    <property type="entry name" value="LCMT1"/>
</dbReference>
<evidence type="ECO:0000256" key="7">
    <source>
        <dbReference type="ARBA" id="ARBA00022691"/>
    </source>
</evidence>
<keyword evidence="10" id="KW-1185">Reference proteome</keyword>
<evidence type="ECO:0000256" key="2">
    <source>
        <dbReference type="ARBA" id="ARBA00003455"/>
    </source>
</evidence>
<organism evidence="9 10">
    <name type="scientific">Dryococelus australis</name>
    <dbReference type="NCBI Taxonomy" id="614101"/>
    <lineage>
        <taxon>Eukaryota</taxon>
        <taxon>Metazoa</taxon>
        <taxon>Ecdysozoa</taxon>
        <taxon>Arthropoda</taxon>
        <taxon>Hexapoda</taxon>
        <taxon>Insecta</taxon>
        <taxon>Pterygota</taxon>
        <taxon>Neoptera</taxon>
        <taxon>Polyneoptera</taxon>
        <taxon>Phasmatodea</taxon>
        <taxon>Verophasmatodea</taxon>
        <taxon>Anareolatae</taxon>
        <taxon>Phasmatidae</taxon>
        <taxon>Eurycanthinae</taxon>
        <taxon>Dryococelus</taxon>
    </lineage>
</organism>
<evidence type="ECO:0000313" key="10">
    <source>
        <dbReference type="Proteomes" id="UP001159363"/>
    </source>
</evidence>
<dbReference type="SUPFAM" id="SSF53335">
    <property type="entry name" value="S-adenosyl-L-methionine-dependent methyltransferases"/>
    <property type="match status" value="1"/>
</dbReference>
<keyword evidence="7" id="KW-0949">S-adenosyl-L-methionine</keyword>
<dbReference type="Gene3D" id="3.40.50.150">
    <property type="entry name" value="Vaccinia Virus protein VP39"/>
    <property type="match status" value="1"/>
</dbReference>
<evidence type="ECO:0000313" key="9">
    <source>
        <dbReference type="EMBL" id="KAJ8890437.1"/>
    </source>
</evidence>
<evidence type="ECO:0000256" key="1">
    <source>
        <dbReference type="ARBA" id="ARBA00000724"/>
    </source>
</evidence>
<keyword evidence="6" id="KW-0808">Transferase</keyword>
<evidence type="ECO:0000256" key="6">
    <source>
        <dbReference type="ARBA" id="ARBA00022679"/>
    </source>
</evidence>
<evidence type="ECO:0000256" key="4">
    <source>
        <dbReference type="ARBA" id="ARBA00012834"/>
    </source>
</evidence>
<dbReference type="InterPro" id="IPR007213">
    <property type="entry name" value="Ppm1/Ppm2/Tcmp"/>
</dbReference>
<protein>
    <recommendedName>
        <fullName evidence="4">[phosphatase 2A protein]-leucine-carboxy methyltransferase</fullName>
        <ecNumber evidence="4">2.1.1.233</ecNumber>
    </recommendedName>
    <alternativeName>
        <fullName evidence="8">[Phosphatase 2A protein]-leucine-carboxy methyltransferase 1</fullName>
    </alternativeName>
</protein>
<dbReference type="EMBL" id="JARBHB010000003">
    <property type="protein sequence ID" value="KAJ8890437.1"/>
    <property type="molecule type" value="Genomic_DNA"/>
</dbReference>
<dbReference type="PANTHER" id="PTHR13600">
    <property type="entry name" value="LEUCINE CARBOXYL METHYLTRANSFERASE"/>
    <property type="match status" value="1"/>
</dbReference>
<keyword evidence="5" id="KW-0489">Methyltransferase</keyword>
<accession>A0ABQ9I1R6</accession>
<comment type="similarity">
    <text evidence="3">Belongs to the methyltransferase superfamily. LCMT family.</text>
</comment>
<evidence type="ECO:0000256" key="8">
    <source>
        <dbReference type="ARBA" id="ARBA00032526"/>
    </source>
</evidence>